<feature type="compositionally biased region" description="Basic and acidic residues" evidence="2">
    <location>
        <begin position="34"/>
        <end position="55"/>
    </location>
</feature>
<protein>
    <submittedName>
        <fullName evidence="3">Uncharacterized protein</fullName>
    </submittedName>
</protein>
<feature type="region of interest" description="Disordered" evidence="2">
    <location>
        <begin position="1"/>
        <end position="300"/>
    </location>
</feature>
<feature type="compositionally biased region" description="Basic and acidic residues" evidence="2">
    <location>
        <begin position="163"/>
        <end position="188"/>
    </location>
</feature>
<feature type="compositionally biased region" description="Polar residues" evidence="2">
    <location>
        <begin position="190"/>
        <end position="209"/>
    </location>
</feature>
<feature type="compositionally biased region" description="Low complexity" evidence="2">
    <location>
        <begin position="282"/>
        <end position="292"/>
    </location>
</feature>
<evidence type="ECO:0000256" key="2">
    <source>
        <dbReference type="SAM" id="MobiDB-lite"/>
    </source>
</evidence>
<dbReference type="PROSITE" id="PS50961">
    <property type="entry name" value="HTH_LA"/>
    <property type="match status" value="1"/>
</dbReference>
<dbReference type="CDD" id="cd07323">
    <property type="entry name" value="LAM"/>
    <property type="match status" value="1"/>
</dbReference>
<feature type="compositionally biased region" description="Polar residues" evidence="2">
    <location>
        <begin position="233"/>
        <end position="251"/>
    </location>
</feature>
<dbReference type="OrthoDB" id="340227at2759"/>
<dbReference type="InterPro" id="IPR036390">
    <property type="entry name" value="WH_DNA-bd_sf"/>
</dbReference>
<gene>
    <name evidence="3" type="ORF">OGATHE_002568</name>
</gene>
<feature type="region of interest" description="Disordered" evidence="2">
    <location>
        <begin position="449"/>
        <end position="471"/>
    </location>
</feature>
<dbReference type="PANTHER" id="PTHR22792">
    <property type="entry name" value="LUPUS LA PROTEIN-RELATED"/>
    <property type="match status" value="1"/>
</dbReference>
<accession>A0A1B7SL29</accession>
<dbReference type="Gene3D" id="1.10.10.10">
    <property type="entry name" value="Winged helix-like DNA-binding domain superfamily/Winged helix DNA-binding domain"/>
    <property type="match status" value="1"/>
</dbReference>
<organism evidence="3 4">
    <name type="scientific">Ogataea polymorpha</name>
    <dbReference type="NCBI Taxonomy" id="460523"/>
    <lineage>
        <taxon>Eukaryota</taxon>
        <taxon>Fungi</taxon>
        <taxon>Dikarya</taxon>
        <taxon>Ascomycota</taxon>
        <taxon>Saccharomycotina</taxon>
        <taxon>Pichiomycetes</taxon>
        <taxon>Pichiales</taxon>
        <taxon>Pichiaceae</taxon>
        <taxon>Ogataea</taxon>
    </lineage>
</organism>
<feature type="compositionally biased region" description="Low complexity" evidence="2">
    <location>
        <begin position="257"/>
        <end position="272"/>
    </location>
</feature>
<proteinExistence type="predicted"/>
<keyword evidence="4" id="KW-1185">Reference proteome</keyword>
<evidence type="ECO:0000313" key="4">
    <source>
        <dbReference type="Proteomes" id="UP000788993"/>
    </source>
</evidence>
<comment type="caution">
    <text evidence="3">The sequence shown here is derived from an EMBL/GenBank/DDBJ whole genome shotgun (WGS) entry which is preliminary data.</text>
</comment>
<sequence>MSAIFSYAHAAGAPASSNASKSELENDISNLNLNEKEVDKDTKPAKKAEKSEKKDKKLSRSGSKEPENKPEPAKVEAEPKKAKLAPAPLPATNVWGATPTAVPPKIPSESIVIPETTSENGPSVAKAASGKEKWVPLKASVVIASNKPISKGSGKKKNKKKNFRDGEAKENKDARKSAKKNGEVREIDTNEGSSSESNTPKPDQPSTIEQHAESAIESNDIKSAEPQQKHFKTNGNGNSFSGRQYRTNYNNHSRRYSGQNGSQNGQNGKSSSPVGQLPYAPYNNRSYNGQNNRNHHSRPSFQQSQYFIPQQPYYTPIPYIPYPAALAPFAPVIPQQPQPIAVPPQDSNMRDAMLQTLAKQIDYYFSTQNLVKDIFLRKHMNDDGYLPLPVLAGFYRVSALSYGDYNLVVESLPHCSNLEYGVIEKEGSKLHKVRANTNPKFWVLPADQRLEQGLDKDSPKPEKNPELGEGN</sequence>
<dbReference type="GO" id="GO:0003723">
    <property type="term" value="F:RNA binding"/>
    <property type="evidence" value="ECO:0007669"/>
    <property type="project" value="UniProtKB-UniRule"/>
</dbReference>
<feature type="compositionally biased region" description="Low complexity" evidence="2">
    <location>
        <begin position="1"/>
        <end position="21"/>
    </location>
</feature>
<dbReference type="EMBL" id="JAEUBD010000983">
    <property type="protein sequence ID" value="KAH3669756.1"/>
    <property type="molecule type" value="Genomic_DNA"/>
</dbReference>
<dbReference type="Pfam" id="PF05383">
    <property type="entry name" value="La"/>
    <property type="match status" value="1"/>
</dbReference>
<dbReference type="InterPro" id="IPR045180">
    <property type="entry name" value="La_dom_prot"/>
</dbReference>
<evidence type="ECO:0000256" key="1">
    <source>
        <dbReference type="ARBA" id="ARBA00022884"/>
    </source>
</evidence>
<dbReference type="InterPro" id="IPR036388">
    <property type="entry name" value="WH-like_DNA-bd_sf"/>
</dbReference>
<name>A0A1B7SL29_9ASCO</name>
<dbReference type="SMART" id="SM00715">
    <property type="entry name" value="LA"/>
    <property type="match status" value="1"/>
</dbReference>
<dbReference type="InterPro" id="IPR006630">
    <property type="entry name" value="La_HTH"/>
</dbReference>
<feature type="compositionally biased region" description="Basic and acidic residues" evidence="2">
    <location>
        <begin position="62"/>
        <end position="81"/>
    </location>
</feature>
<reference evidence="3" key="1">
    <citation type="journal article" date="2021" name="Open Biol.">
        <title>Shared evolutionary footprints suggest mitochondrial oxidative damage underlies multiple complex I losses in fungi.</title>
        <authorList>
            <person name="Schikora-Tamarit M.A."/>
            <person name="Marcet-Houben M."/>
            <person name="Nosek J."/>
            <person name="Gabaldon T."/>
        </authorList>
    </citation>
    <scope>NUCLEOTIDE SEQUENCE</scope>
    <source>
        <strain evidence="3">NCAIM Y.01608</strain>
    </source>
</reference>
<feature type="compositionally biased region" description="Basic and acidic residues" evidence="2">
    <location>
        <begin position="210"/>
        <end position="223"/>
    </location>
</feature>
<evidence type="ECO:0000313" key="3">
    <source>
        <dbReference type="EMBL" id="KAH3669756.1"/>
    </source>
</evidence>
<dbReference type="AlphaFoldDB" id="A0A1B7SL29"/>
<dbReference type="SUPFAM" id="SSF46785">
    <property type="entry name" value="Winged helix' DNA-binding domain"/>
    <property type="match status" value="1"/>
</dbReference>
<dbReference type="PANTHER" id="PTHR22792:SF132">
    <property type="entry name" value="LA-RELATED PROTEIN 1"/>
    <property type="match status" value="1"/>
</dbReference>
<keyword evidence="1" id="KW-0694">RNA-binding</keyword>
<dbReference type="GO" id="GO:0005737">
    <property type="term" value="C:cytoplasm"/>
    <property type="evidence" value="ECO:0007669"/>
    <property type="project" value="UniProtKB-ARBA"/>
</dbReference>
<dbReference type="RefSeq" id="XP_018212001.1">
    <property type="nucleotide sequence ID" value="XM_018355980.1"/>
</dbReference>
<reference evidence="3" key="2">
    <citation type="submission" date="2021-01" db="EMBL/GenBank/DDBJ databases">
        <authorList>
            <person name="Schikora-Tamarit M.A."/>
        </authorList>
    </citation>
    <scope>NUCLEOTIDE SEQUENCE</scope>
    <source>
        <strain evidence="3">NCAIM Y.01608</strain>
    </source>
</reference>
<feature type="compositionally biased region" description="Basic residues" evidence="2">
    <location>
        <begin position="153"/>
        <end position="162"/>
    </location>
</feature>
<dbReference type="Proteomes" id="UP000788993">
    <property type="component" value="Unassembled WGS sequence"/>
</dbReference>